<gene>
    <name evidence="3" type="ORF">FD25_GL000792</name>
</gene>
<keyword evidence="4" id="KW-1185">Reference proteome</keyword>
<dbReference type="RefSeq" id="WP_057804102.1">
    <property type="nucleotide sequence ID" value="NZ_AZDV01000026.1"/>
</dbReference>
<evidence type="ECO:0000313" key="3">
    <source>
        <dbReference type="EMBL" id="KRK94816.1"/>
    </source>
</evidence>
<keyword evidence="2" id="KW-0472">Membrane</keyword>
<reference evidence="3 4" key="1">
    <citation type="journal article" date="2015" name="Genome Announc.">
        <title>Expanding the biotechnology potential of lactobacilli through comparative genomics of 213 strains and associated genera.</title>
        <authorList>
            <person name="Sun Z."/>
            <person name="Harris H.M."/>
            <person name="McCann A."/>
            <person name="Guo C."/>
            <person name="Argimon S."/>
            <person name="Zhang W."/>
            <person name="Yang X."/>
            <person name="Jeffery I.B."/>
            <person name="Cooney J.C."/>
            <person name="Kagawa T.F."/>
            <person name="Liu W."/>
            <person name="Song Y."/>
            <person name="Salvetti E."/>
            <person name="Wrobel A."/>
            <person name="Rasinkangas P."/>
            <person name="Parkhill J."/>
            <person name="Rea M.C."/>
            <person name="O'Sullivan O."/>
            <person name="Ritari J."/>
            <person name="Douillard F.P."/>
            <person name="Paul Ross R."/>
            <person name="Yang R."/>
            <person name="Briner A.E."/>
            <person name="Felis G.E."/>
            <person name="de Vos W.M."/>
            <person name="Barrangou R."/>
            <person name="Klaenhammer T.R."/>
            <person name="Caufield P.W."/>
            <person name="Cui Y."/>
            <person name="Zhang H."/>
            <person name="O'Toole P.W."/>
        </authorList>
    </citation>
    <scope>NUCLEOTIDE SEQUENCE [LARGE SCALE GENOMIC DNA]</scope>
    <source>
        <strain evidence="3 4">DSM 19394</strain>
    </source>
</reference>
<sequence>MRNDWQSDDDRPKTRADYRREQEQADRAANDRERQRTTAERQSDRDYPDGRPETGTDPNQNFSDDHTPTAKQHRLGRRLNWAIFWLAVLIVAVYLILFFVEF</sequence>
<comment type="caution">
    <text evidence="3">The sequence shown here is derived from an EMBL/GenBank/DDBJ whole genome shotgun (WGS) entry which is preliminary data.</text>
</comment>
<protein>
    <submittedName>
        <fullName evidence="3">Uncharacterized protein</fullName>
    </submittedName>
</protein>
<proteinExistence type="predicted"/>
<dbReference type="EMBL" id="AZDV01000026">
    <property type="protein sequence ID" value="KRK94816.1"/>
    <property type="molecule type" value="Genomic_DNA"/>
</dbReference>
<feature type="transmembrane region" description="Helical" evidence="2">
    <location>
        <begin position="81"/>
        <end position="100"/>
    </location>
</feature>
<dbReference type="OrthoDB" id="2249706at2"/>
<accession>A0A0R1LH08</accession>
<dbReference type="AlphaFoldDB" id="A0A0R1LH08"/>
<evidence type="ECO:0000256" key="2">
    <source>
        <dbReference type="SAM" id="Phobius"/>
    </source>
</evidence>
<evidence type="ECO:0000256" key="1">
    <source>
        <dbReference type="SAM" id="MobiDB-lite"/>
    </source>
</evidence>
<dbReference type="STRING" id="1423715.FD25_GL000792"/>
<keyword evidence="2" id="KW-1133">Transmembrane helix</keyword>
<dbReference type="PATRIC" id="fig|1423715.3.peg.820"/>
<organism evidence="3 4">
    <name type="scientific">Levilactobacillus acidifarinae DSM 19394 = JCM 15949</name>
    <dbReference type="NCBI Taxonomy" id="1423715"/>
    <lineage>
        <taxon>Bacteria</taxon>
        <taxon>Bacillati</taxon>
        <taxon>Bacillota</taxon>
        <taxon>Bacilli</taxon>
        <taxon>Lactobacillales</taxon>
        <taxon>Lactobacillaceae</taxon>
        <taxon>Levilactobacillus</taxon>
    </lineage>
</organism>
<keyword evidence="2" id="KW-0812">Transmembrane</keyword>
<feature type="compositionally biased region" description="Basic and acidic residues" evidence="1">
    <location>
        <begin position="1"/>
        <end position="54"/>
    </location>
</feature>
<feature type="region of interest" description="Disordered" evidence="1">
    <location>
        <begin position="1"/>
        <end position="71"/>
    </location>
</feature>
<evidence type="ECO:0000313" key="4">
    <source>
        <dbReference type="Proteomes" id="UP000051955"/>
    </source>
</evidence>
<dbReference type="Proteomes" id="UP000051955">
    <property type="component" value="Unassembled WGS sequence"/>
</dbReference>
<name>A0A0R1LH08_9LACO</name>